<gene>
    <name evidence="3" type="ORF">EIN_291380</name>
</gene>
<reference evidence="3 4" key="1">
    <citation type="submission" date="2012-10" db="EMBL/GenBank/DDBJ databases">
        <authorList>
            <person name="Zafar N."/>
            <person name="Inman J."/>
            <person name="Hall N."/>
            <person name="Lorenzi H."/>
            <person name="Caler E."/>
        </authorList>
    </citation>
    <scope>NUCLEOTIDE SEQUENCE [LARGE SCALE GENOMIC DNA]</scope>
    <source>
        <strain evidence="3 4">IP1</strain>
    </source>
</reference>
<proteinExistence type="predicted"/>
<accession>A0A0A1UFY5</accession>
<evidence type="ECO:0000259" key="2">
    <source>
        <dbReference type="Pfam" id="PF07534"/>
    </source>
</evidence>
<feature type="domain" description="TLDc" evidence="2">
    <location>
        <begin position="314"/>
        <end position="410"/>
    </location>
</feature>
<dbReference type="RefSeq" id="XP_004258810.1">
    <property type="nucleotide sequence ID" value="XM_004258762.1"/>
</dbReference>
<sequence>MVVEKEKLRCDKELATNTLRKAQIKNEFNIKASELTQKMKNSIFPNFKTTHILFEESPSETVDDEQNKLFEKLDQKCDSTQSVTQSVTQNATHVKIETLTPSKVNTFQSFKMSQMCNNLTLLKCSNDDERTPFKNGPKLFPEDSATEPEESNFRNLNDFNDDQNVKFEKSKIETNTNSNKNSKSCDDEKDENKKQQEKIEKVEDDNGEINLNNLNTVSGSENFVTNPFPTTKYEKHRKTRSYRKSRSDKSERVEINFETNKVDKVENLNTSKITEFLSAEDKAQLMEWSGRTVGKAVFNSLTDVSQRCSSRYSECMSNRNGFVLVISTKGFDTIFGCVVTKKAKVSGDYIHDDNCFIFSLKQNGQIINRHFLIKKEKQDFAFLAGAERSSKRFEIGEGDIKVWKNVDEKMMCRCIPNSFGCSEESTCVWGKKAGEAFEIYNFVVFELNK</sequence>
<dbReference type="Proteomes" id="UP000014680">
    <property type="component" value="Unassembled WGS sequence"/>
</dbReference>
<feature type="compositionally biased region" description="Low complexity" evidence="1">
    <location>
        <begin position="173"/>
        <end position="182"/>
    </location>
</feature>
<keyword evidence="4" id="KW-1185">Reference proteome</keyword>
<feature type="compositionally biased region" description="Basic and acidic residues" evidence="1">
    <location>
        <begin position="183"/>
        <end position="201"/>
    </location>
</feature>
<dbReference type="KEGG" id="eiv:EIN_291380"/>
<feature type="region of interest" description="Disordered" evidence="1">
    <location>
        <begin position="126"/>
        <end position="247"/>
    </location>
</feature>
<evidence type="ECO:0000313" key="3">
    <source>
        <dbReference type="EMBL" id="ELP92039.1"/>
    </source>
</evidence>
<evidence type="ECO:0000313" key="4">
    <source>
        <dbReference type="Proteomes" id="UP000014680"/>
    </source>
</evidence>
<organism evidence="3 4">
    <name type="scientific">Entamoeba invadens IP1</name>
    <dbReference type="NCBI Taxonomy" id="370355"/>
    <lineage>
        <taxon>Eukaryota</taxon>
        <taxon>Amoebozoa</taxon>
        <taxon>Evosea</taxon>
        <taxon>Archamoebae</taxon>
        <taxon>Mastigamoebida</taxon>
        <taxon>Entamoebidae</taxon>
        <taxon>Entamoeba</taxon>
    </lineage>
</organism>
<name>A0A0A1UFY5_ENTIV</name>
<feature type="compositionally biased region" description="Basic and acidic residues" evidence="1">
    <location>
        <begin position="163"/>
        <end position="172"/>
    </location>
</feature>
<dbReference type="EMBL" id="KB206397">
    <property type="protein sequence ID" value="ELP92039.1"/>
    <property type="molecule type" value="Genomic_DNA"/>
</dbReference>
<dbReference type="AlphaFoldDB" id="A0A0A1UFY5"/>
<dbReference type="VEuPathDB" id="AmoebaDB:EIN_291380"/>
<dbReference type="InterPro" id="IPR006571">
    <property type="entry name" value="TLDc_dom"/>
</dbReference>
<feature type="compositionally biased region" description="Basic residues" evidence="1">
    <location>
        <begin position="234"/>
        <end position="244"/>
    </location>
</feature>
<dbReference type="OrthoDB" id="25620at2759"/>
<dbReference type="Pfam" id="PF07534">
    <property type="entry name" value="TLD"/>
    <property type="match status" value="1"/>
</dbReference>
<evidence type="ECO:0000256" key="1">
    <source>
        <dbReference type="SAM" id="MobiDB-lite"/>
    </source>
</evidence>
<dbReference type="GeneID" id="14891021"/>
<feature type="compositionally biased region" description="Polar residues" evidence="1">
    <location>
        <begin position="209"/>
        <end position="229"/>
    </location>
</feature>
<protein>
    <recommendedName>
        <fullName evidence="2">TLDc domain-containing protein</fullName>
    </recommendedName>
</protein>